<dbReference type="HOGENOM" id="CLU_069421_0_0_1"/>
<dbReference type="KEGG" id="mlr:MELLADRAFT_114554"/>
<dbReference type="InParanoid" id="F4SDX8"/>
<dbReference type="GeneID" id="18925388"/>
<dbReference type="AlphaFoldDB" id="F4SDX8"/>
<sequence length="316" mass="37024">MSSPMMNSTDGRIPVQQDDMDRVDMSFQQQAQRLAELENAVGQQTHQHERITNELDDPEITNEPMDLAVVDIPPEDNPVSSVESAYNIMGKLEPDPRKELSEYAKTYIRDEIQERSWDESVTELRKWHKEYKQVIVDTTELGDKRYRIAKEAEWTFMKLANRDHYNHANTTKSMEHETEYNLTQKKKLYNLNEYRERILQALDKMQSSLSNPIDVQNDKEVFEEKYQKWKKHLLEKYANKPRCCESCRLFGCEDSPEPETNIAERAKPAPKEPTEVLILPSHDPNGKNALYFTDLEHTLNEEDQDAHILVSPRIKN</sequence>
<dbReference type="VEuPathDB" id="FungiDB:MELLADRAFT_114554"/>
<evidence type="ECO:0000313" key="2">
    <source>
        <dbReference type="Proteomes" id="UP000001072"/>
    </source>
</evidence>
<dbReference type="EMBL" id="GL883308">
    <property type="protein sequence ID" value="EGF97148.1"/>
    <property type="molecule type" value="Genomic_DNA"/>
</dbReference>
<protein>
    <submittedName>
        <fullName evidence="1">Uncharacterized protein</fullName>
    </submittedName>
</protein>
<organism evidence="2">
    <name type="scientific">Melampsora larici-populina (strain 98AG31 / pathotype 3-4-7)</name>
    <name type="common">Poplar leaf rust fungus</name>
    <dbReference type="NCBI Taxonomy" id="747676"/>
    <lineage>
        <taxon>Eukaryota</taxon>
        <taxon>Fungi</taxon>
        <taxon>Dikarya</taxon>
        <taxon>Basidiomycota</taxon>
        <taxon>Pucciniomycotina</taxon>
        <taxon>Pucciniomycetes</taxon>
        <taxon>Pucciniales</taxon>
        <taxon>Melampsoraceae</taxon>
        <taxon>Melampsora</taxon>
    </lineage>
</organism>
<evidence type="ECO:0000313" key="1">
    <source>
        <dbReference type="EMBL" id="EGF97148.1"/>
    </source>
</evidence>
<proteinExistence type="predicted"/>
<dbReference type="RefSeq" id="XP_007419582.1">
    <property type="nucleotide sequence ID" value="XM_007419520.1"/>
</dbReference>
<dbReference type="Proteomes" id="UP000001072">
    <property type="component" value="Unassembled WGS sequence"/>
</dbReference>
<name>F4SDX8_MELLP</name>
<accession>F4SDX8</accession>
<keyword evidence="2" id="KW-1185">Reference proteome</keyword>
<gene>
    <name evidence="1" type="ORF">MELLADRAFT_114554</name>
</gene>
<reference evidence="2" key="1">
    <citation type="journal article" date="2011" name="Proc. Natl. Acad. Sci. U.S.A.">
        <title>Obligate biotrophy features unraveled by the genomic analysis of rust fungi.</title>
        <authorList>
            <person name="Duplessis S."/>
            <person name="Cuomo C.A."/>
            <person name="Lin Y.-C."/>
            <person name="Aerts A."/>
            <person name="Tisserant E."/>
            <person name="Veneault-Fourrey C."/>
            <person name="Joly D.L."/>
            <person name="Hacquard S."/>
            <person name="Amselem J."/>
            <person name="Cantarel B.L."/>
            <person name="Chiu R."/>
            <person name="Coutinho P.M."/>
            <person name="Feau N."/>
            <person name="Field M."/>
            <person name="Frey P."/>
            <person name="Gelhaye E."/>
            <person name="Goldberg J."/>
            <person name="Grabherr M.G."/>
            <person name="Kodira C.D."/>
            <person name="Kohler A."/>
            <person name="Kuees U."/>
            <person name="Lindquist E.A."/>
            <person name="Lucas S.M."/>
            <person name="Mago R."/>
            <person name="Mauceli E."/>
            <person name="Morin E."/>
            <person name="Murat C."/>
            <person name="Pangilinan J.L."/>
            <person name="Park R."/>
            <person name="Pearson M."/>
            <person name="Quesneville H."/>
            <person name="Rouhier N."/>
            <person name="Sakthikumar S."/>
            <person name="Salamov A.A."/>
            <person name="Schmutz J."/>
            <person name="Selles B."/>
            <person name="Shapiro H."/>
            <person name="Tanguay P."/>
            <person name="Tuskan G.A."/>
            <person name="Henrissat B."/>
            <person name="Van de Peer Y."/>
            <person name="Rouze P."/>
            <person name="Ellis J.G."/>
            <person name="Dodds P.N."/>
            <person name="Schein J.E."/>
            <person name="Zhong S."/>
            <person name="Hamelin R.C."/>
            <person name="Grigoriev I.V."/>
            <person name="Szabo L.J."/>
            <person name="Martin F."/>
        </authorList>
    </citation>
    <scope>NUCLEOTIDE SEQUENCE [LARGE SCALE GENOMIC DNA]</scope>
    <source>
        <strain evidence="2">98AG31 / pathotype 3-4-7</strain>
    </source>
</reference>